<proteinExistence type="inferred from homology"/>
<feature type="transmembrane region" description="Helical" evidence="7">
    <location>
        <begin position="45"/>
        <end position="66"/>
    </location>
</feature>
<evidence type="ECO:0000313" key="9">
    <source>
        <dbReference type="EMBL" id="REE87482.1"/>
    </source>
</evidence>
<evidence type="ECO:0000256" key="1">
    <source>
        <dbReference type="ARBA" id="ARBA00004651"/>
    </source>
</evidence>
<keyword evidence="5 7" id="KW-1133">Transmembrane helix</keyword>
<evidence type="ECO:0000256" key="4">
    <source>
        <dbReference type="ARBA" id="ARBA00022692"/>
    </source>
</evidence>
<keyword evidence="10" id="KW-1185">Reference proteome</keyword>
<dbReference type="CDD" id="cd06261">
    <property type="entry name" value="TM_PBP2"/>
    <property type="match status" value="1"/>
</dbReference>
<dbReference type="PANTHER" id="PTHR30193:SF41">
    <property type="entry name" value="DIACETYLCHITOBIOSE UPTAKE SYSTEM PERMEASE PROTEIN NGCF"/>
    <property type="match status" value="1"/>
</dbReference>
<keyword evidence="2 7" id="KW-0813">Transport</keyword>
<dbReference type="PROSITE" id="PS50928">
    <property type="entry name" value="ABC_TM1"/>
    <property type="match status" value="1"/>
</dbReference>
<reference evidence="9 10" key="1">
    <citation type="submission" date="2018-08" db="EMBL/GenBank/DDBJ databases">
        <title>Genomic Encyclopedia of Type Strains, Phase III (KMG-III): the genomes of soil and plant-associated and newly described type strains.</title>
        <authorList>
            <person name="Whitman W."/>
        </authorList>
    </citation>
    <scope>NUCLEOTIDE SEQUENCE [LARGE SCALE GENOMIC DNA]</scope>
    <source>
        <strain evidence="9 10">CGMCC 1.10966</strain>
    </source>
</reference>
<evidence type="ECO:0000256" key="7">
    <source>
        <dbReference type="RuleBase" id="RU363032"/>
    </source>
</evidence>
<name>A0A3D9S494_9BACL</name>
<feature type="transmembrane region" description="Helical" evidence="7">
    <location>
        <begin position="222"/>
        <end position="241"/>
    </location>
</feature>
<comment type="similarity">
    <text evidence="7">Belongs to the binding-protein-dependent transport system permease family.</text>
</comment>
<organism evidence="9 10">
    <name type="scientific">Paenibacillus taihuensis</name>
    <dbReference type="NCBI Taxonomy" id="1156355"/>
    <lineage>
        <taxon>Bacteria</taxon>
        <taxon>Bacillati</taxon>
        <taxon>Bacillota</taxon>
        <taxon>Bacilli</taxon>
        <taxon>Bacillales</taxon>
        <taxon>Paenibacillaceae</taxon>
        <taxon>Paenibacillus</taxon>
    </lineage>
</organism>
<keyword evidence="6 7" id="KW-0472">Membrane</keyword>
<feature type="transmembrane region" description="Helical" evidence="7">
    <location>
        <begin position="170"/>
        <end position="189"/>
    </location>
</feature>
<comment type="caution">
    <text evidence="9">The sequence shown here is derived from an EMBL/GenBank/DDBJ whole genome shotgun (WGS) entry which is preliminary data.</text>
</comment>
<dbReference type="InterPro" id="IPR051393">
    <property type="entry name" value="ABC_transporter_permease"/>
</dbReference>
<keyword evidence="3" id="KW-1003">Cell membrane</keyword>
<dbReference type="InterPro" id="IPR035906">
    <property type="entry name" value="MetI-like_sf"/>
</dbReference>
<evidence type="ECO:0000313" key="10">
    <source>
        <dbReference type="Proteomes" id="UP000256304"/>
    </source>
</evidence>
<comment type="subcellular location">
    <subcellularLocation>
        <location evidence="1 7">Cell membrane</location>
        <topology evidence="1 7">Multi-pass membrane protein</topology>
    </subcellularLocation>
</comment>
<dbReference type="InterPro" id="IPR000515">
    <property type="entry name" value="MetI-like"/>
</dbReference>
<sequence length="302" mass="34161">MGDPDPIAGVEIISIRKLNIRWMPVLFLFPSVLCYVLFKYYPLLNMIYVSFFRYSIVNPPGVFVGFSNYTEFLSSATFWQAVSNTFVFFALYLGLTFWIPIVQALLLSDIRRANAFFRFMYQLPTIVPAVAGILVWKWMYNPDFGLLNYWLHFVGLGPYLWLNDLNMTKLAIVLPAVFAGNGISLLLYYSAIKSVPTEILEAAKVDGAGPWRRIWTMLLPNIRFIIVIQFVAFMSGVLLAYDNIYVMTQGGPAGSTTVVSMLVVNTAFQQSRFGISGAMSMFMFIIIALLTVLQNKISAEKD</sequence>
<evidence type="ECO:0000256" key="2">
    <source>
        <dbReference type="ARBA" id="ARBA00022448"/>
    </source>
</evidence>
<accession>A0A3D9S494</accession>
<keyword evidence="9" id="KW-0762">Sugar transport</keyword>
<dbReference type="PANTHER" id="PTHR30193">
    <property type="entry name" value="ABC TRANSPORTER PERMEASE PROTEIN"/>
    <property type="match status" value="1"/>
</dbReference>
<dbReference type="GO" id="GO:0005886">
    <property type="term" value="C:plasma membrane"/>
    <property type="evidence" value="ECO:0007669"/>
    <property type="project" value="UniProtKB-SubCell"/>
</dbReference>
<dbReference type="EMBL" id="QTTN01000009">
    <property type="protein sequence ID" value="REE87482.1"/>
    <property type="molecule type" value="Genomic_DNA"/>
</dbReference>
<dbReference type="AlphaFoldDB" id="A0A3D9S494"/>
<feature type="transmembrane region" description="Helical" evidence="7">
    <location>
        <begin position="20"/>
        <end position="38"/>
    </location>
</feature>
<dbReference type="Proteomes" id="UP000256304">
    <property type="component" value="Unassembled WGS sequence"/>
</dbReference>
<dbReference type="GO" id="GO:0055085">
    <property type="term" value="P:transmembrane transport"/>
    <property type="evidence" value="ECO:0007669"/>
    <property type="project" value="InterPro"/>
</dbReference>
<dbReference type="Pfam" id="PF00528">
    <property type="entry name" value="BPD_transp_1"/>
    <property type="match status" value="1"/>
</dbReference>
<gene>
    <name evidence="9" type="ORF">A8990_109128</name>
</gene>
<evidence type="ECO:0000256" key="6">
    <source>
        <dbReference type="ARBA" id="ARBA00023136"/>
    </source>
</evidence>
<feature type="domain" description="ABC transmembrane type-1" evidence="8">
    <location>
        <begin position="82"/>
        <end position="294"/>
    </location>
</feature>
<feature type="transmembrane region" description="Helical" evidence="7">
    <location>
        <begin position="86"/>
        <end position="107"/>
    </location>
</feature>
<protein>
    <submittedName>
        <fullName evidence="9">Multiple sugar transport system permease protein</fullName>
    </submittedName>
</protein>
<dbReference type="SUPFAM" id="SSF161098">
    <property type="entry name" value="MetI-like"/>
    <property type="match status" value="1"/>
</dbReference>
<dbReference type="Gene3D" id="1.10.3720.10">
    <property type="entry name" value="MetI-like"/>
    <property type="match status" value="1"/>
</dbReference>
<keyword evidence="4 7" id="KW-0812">Transmembrane</keyword>
<feature type="transmembrane region" description="Helical" evidence="7">
    <location>
        <begin position="273"/>
        <end position="293"/>
    </location>
</feature>
<evidence type="ECO:0000256" key="3">
    <source>
        <dbReference type="ARBA" id="ARBA00022475"/>
    </source>
</evidence>
<evidence type="ECO:0000256" key="5">
    <source>
        <dbReference type="ARBA" id="ARBA00022989"/>
    </source>
</evidence>
<evidence type="ECO:0000259" key="8">
    <source>
        <dbReference type="PROSITE" id="PS50928"/>
    </source>
</evidence>
<feature type="transmembrane region" description="Helical" evidence="7">
    <location>
        <begin position="119"/>
        <end position="139"/>
    </location>
</feature>